<dbReference type="Gene3D" id="1.20.960.20">
    <property type="match status" value="1"/>
</dbReference>
<dbReference type="InterPro" id="IPR043502">
    <property type="entry name" value="DNA/RNA_pol_sf"/>
</dbReference>
<evidence type="ECO:0000256" key="18">
    <source>
        <dbReference type="ARBA" id="ARBA00022804"/>
    </source>
</evidence>
<dbReference type="InterPro" id="IPR033703">
    <property type="entry name" value="Rhv-like"/>
</dbReference>
<keyword evidence="30" id="KW-1160">Virus entry into host cell</keyword>
<keyword evidence="9" id="KW-0167">Capsid protein</keyword>
<evidence type="ECO:0000256" key="20">
    <source>
        <dbReference type="ARBA" id="ARBA00022807"/>
    </source>
</evidence>
<keyword evidence="23" id="KW-1043">Host membrane</keyword>
<dbReference type="InterPro" id="IPR027417">
    <property type="entry name" value="P-loop_NTPase"/>
</dbReference>
<evidence type="ECO:0000256" key="29">
    <source>
        <dbReference type="ARBA" id="ARBA00023288"/>
    </source>
</evidence>
<dbReference type="Gene3D" id="2.60.120.20">
    <property type="match status" value="4"/>
</dbReference>
<accession>A0A2P1GN48</accession>
<dbReference type="InterPro" id="IPR029053">
    <property type="entry name" value="Viral_coat"/>
</dbReference>
<dbReference type="InterPro" id="IPR000199">
    <property type="entry name" value="Peptidase_C3A/C3B_picornavir"/>
</dbReference>
<dbReference type="Gene3D" id="2.40.10.10">
    <property type="entry name" value="Trypsin-like serine proteases"/>
    <property type="match status" value="1"/>
</dbReference>
<dbReference type="GeneID" id="80533856"/>
<evidence type="ECO:0000256" key="11">
    <source>
        <dbReference type="ARBA" id="ARBA00022670"/>
    </source>
</evidence>
<keyword evidence="5" id="KW-0696">RNA-directed RNA polymerase</keyword>
<dbReference type="Pfam" id="PF00680">
    <property type="entry name" value="RdRP_1"/>
    <property type="match status" value="1"/>
</dbReference>
<dbReference type="PROSITE" id="PS51218">
    <property type="entry name" value="SF3_HELICASE_2"/>
    <property type="match status" value="1"/>
</dbReference>
<evidence type="ECO:0000256" key="15">
    <source>
        <dbReference type="ARBA" id="ARBA00022707"/>
    </source>
</evidence>
<evidence type="ECO:0000256" key="12">
    <source>
        <dbReference type="ARBA" id="ARBA00022679"/>
    </source>
</evidence>
<keyword evidence="31" id="KW-0407">Ion channel</keyword>
<evidence type="ECO:0000256" key="27">
    <source>
        <dbReference type="ARBA" id="ARBA00023136"/>
    </source>
</evidence>
<keyword evidence="15" id="KW-0519">Myristate</keyword>
<feature type="compositionally biased region" description="Polar residues" evidence="32">
    <location>
        <begin position="1"/>
        <end position="24"/>
    </location>
</feature>
<evidence type="ECO:0000256" key="8">
    <source>
        <dbReference type="ARBA" id="ARBA00022553"/>
    </source>
</evidence>
<dbReference type="CDD" id="cd00205">
    <property type="entry name" value="rhv_like"/>
    <property type="match status" value="2"/>
</dbReference>
<dbReference type="GO" id="GO:0003968">
    <property type="term" value="F:RNA-directed RNA polymerase activity"/>
    <property type="evidence" value="ECO:0007669"/>
    <property type="project" value="UniProtKB-KW"/>
</dbReference>
<keyword evidence="18" id="KW-1161">Viral attachment to host cell</keyword>
<evidence type="ECO:0000256" key="7">
    <source>
        <dbReference type="ARBA" id="ARBA00022520"/>
    </source>
</evidence>
<dbReference type="GO" id="GO:0015267">
    <property type="term" value="F:channel activity"/>
    <property type="evidence" value="ECO:0007669"/>
    <property type="project" value="UniProtKB-KW"/>
</dbReference>
<evidence type="ECO:0000256" key="31">
    <source>
        <dbReference type="ARBA" id="ARBA00023303"/>
    </source>
</evidence>
<evidence type="ECO:0000256" key="10">
    <source>
        <dbReference type="ARBA" id="ARBA00022581"/>
    </source>
</evidence>
<feature type="region of interest" description="Disordered" evidence="32">
    <location>
        <begin position="1"/>
        <end position="26"/>
    </location>
</feature>
<evidence type="ECO:0000259" key="33">
    <source>
        <dbReference type="PROSITE" id="PS50507"/>
    </source>
</evidence>
<keyword evidence="25" id="KW-1182">Viral ion channel</keyword>
<evidence type="ECO:0000256" key="26">
    <source>
        <dbReference type="ARBA" id="ARBA00023065"/>
    </source>
</evidence>
<dbReference type="InterPro" id="IPR001205">
    <property type="entry name" value="RNA-dir_pol_C"/>
</dbReference>
<dbReference type="GO" id="GO:0006351">
    <property type="term" value="P:DNA-templated transcription"/>
    <property type="evidence" value="ECO:0007669"/>
    <property type="project" value="InterPro"/>
</dbReference>
<dbReference type="InterPro" id="IPR044067">
    <property type="entry name" value="PCV_3C_PRO"/>
</dbReference>
<keyword evidence="14" id="KW-1143">T=pseudo3 icosahedral capsid protein</keyword>
<evidence type="ECO:0000256" key="1">
    <source>
        <dbReference type="ARBA" id="ARBA00004295"/>
    </source>
</evidence>
<dbReference type="Pfam" id="PF00910">
    <property type="entry name" value="RNA_helicase"/>
    <property type="match status" value="1"/>
</dbReference>
<dbReference type="GO" id="GO:0044162">
    <property type="term" value="C:host cell cytoplasmic vesicle membrane"/>
    <property type="evidence" value="ECO:0007669"/>
    <property type="project" value="UniProtKB-SubCell"/>
</dbReference>
<feature type="domain" description="Peptidase C3" evidence="35">
    <location>
        <begin position="2064"/>
        <end position="2258"/>
    </location>
</feature>
<feature type="domain" description="RdRp catalytic" evidence="33">
    <location>
        <begin position="2518"/>
        <end position="2636"/>
    </location>
</feature>
<dbReference type="KEGG" id="vg:80533856"/>
<dbReference type="GO" id="GO:0046718">
    <property type="term" value="P:symbiont entry into host cell"/>
    <property type="evidence" value="ECO:0007669"/>
    <property type="project" value="UniProtKB-KW"/>
</dbReference>
<evidence type="ECO:0000256" key="28">
    <source>
        <dbReference type="ARBA" id="ARBA00023200"/>
    </source>
</evidence>
<comment type="subcellular location">
    <subcellularLocation>
        <location evidence="1">Host cytoplasmic vesicle membrane</location>
        <topology evidence="1">Peripheral membrane protein</topology>
        <orientation evidence="1">Cytoplasmic side</orientation>
    </subcellularLocation>
    <subcellularLocation>
        <location evidence="2">Virion</location>
    </subcellularLocation>
</comment>
<keyword evidence="10" id="KW-0945">Host-virus interaction</keyword>
<evidence type="ECO:0000259" key="34">
    <source>
        <dbReference type="PROSITE" id="PS51218"/>
    </source>
</evidence>
<proteinExistence type="predicted"/>
<dbReference type="Pfam" id="PF22663">
    <property type="entry name" value="Rhv_5"/>
    <property type="match status" value="1"/>
</dbReference>
<dbReference type="GO" id="GO:0034220">
    <property type="term" value="P:monoatomic ion transmembrane transport"/>
    <property type="evidence" value="ECO:0007669"/>
    <property type="project" value="UniProtKB-KW"/>
</dbReference>
<evidence type="ECO:0000256" key="30">
    <source>
        <dbReference type="ARBA" id="ARBA00023296"/>
    </source>
</evidence>
<dbReference type="SUPFAM" id="SSF50494">
    <property type="entry name" value="Trypsin-like serine proteases"/>
    <property type="match status" value="1"/>
</dbReference>
<dbReference type="SUPFAM" id="SSF52540">
    <property type="entry name" value="P-loop containing nucleoside triphosphate hydrolases"/>
    <property type="match status" value="1"/>
</dbReference>
<evidence type="ECO:0000256" key="23">
    <source>
        <dbReference type="ARBA" id="ARBA00022870"/>
    </source>
</evidence>
<evidence type="ECO:0000256" key="13">
    <source>
        <dbReference type="ARBA" id="ARBA00022695"/>
    </source>
</evidence>
<keyword evidence="17" id="KW-0378">Hydrolase</keyword>
<keyword evidence="13" id="KW-0548">Nucleotidyltransferase</keyword>
<dbReference type="Pfam" id="PF00548">
    <property type="entry name" value="Peptidase_C3"/>
    <property type="match status" value="1"/>
</dbReference>
<keyword evidence="6" id="KW-1036">Host cytoplasmic vesicle</keyword>
<evidence type="ECO:0000256" key="9">
    <source>
        <dbReference type="ARBA" id="ARBA00022561"/>
    </source>
</evidence>
<evidence type="ECO:0000256" key="16">
    <source>
        <dbReference type="ARBA" id="ARBA00022741"/>
    </source>
</evidence>
<evidence type="ECO:0000256" key="21">
    <source>
        <dbReference type="ARBA" id="ARBA00022840"/>
    </source>
</evidence>
<dbReference type="PROSITE" id="PS51874">
    <property type="entry name" value="PCV_3C_PRO"/>
    <property type="match status" value="1"/>
</dbReference>
<keyword evidence="22" id="KW-0946">Virion</keyword>
<dbReference type="Pfam" id="PF00073">
    <property type="entry name" value="Rhv"/>
    <property type="match status" value="2"/>
</dbReference>
<keyword evidence="21" id="KW-0067">ATP-binding</keyword>
<evidence type="ECO:0000313" key="37">
    <source>
        <dbReference type="Proteomes" id="UP000502853"/>
    </source>
</evidence>
<evidence type="ECO:0000313" key="36">
    <source>
        <dbReference type="EMBL" id="AVM87423.1"/>
    </source>
</evidence>
<dbReference type="InterPro" id="IPR009003">
    <property type="entry name" value="Peptidase_S1_PA"/>
</dbReference>
<keyword evidence="16" id="KW-0547">Nucleotide-binding</keyword>
<evidence type="ECO:0000256" key="4">
    <source>
        <dbReference type="ARBA" id="ARBA00022448"/>
    </source>
</evidence>
<sequence length="2763" mass="305914">MDSFTSNATTKKNTQAKPITVQQSDETHDMPEGIIVKRNSAGIVFVDDDSAKVMHTLERISDNLQKALYYLEDALHPLSSAEDLVKKLSLHRINLAPITQFVQDVNLTYDIVEAQAQLIDKHVENLKLEGIVYMNLVKATQNEEIIPTLSPEERTKLVNANQNIRYNAPGKAIKHNPGNDIGSHTHETCMQNTSQLNSRMMTLSTGMTNFSSQMAIPACYAYGADFSCTEDLLPPCDDPTQPGPGVNRYVLIGEETWSQTQTAGTRINHKSFPQDLISATPENLFAATAKRHKLVRSGYSVIVSCNPSRFHQGNLLAVMIPEAEKATFASEPQLNVNQLMLYPHQFLNLRSTDAVCINVPFVSANPIDIVETHNNWTLALVVVAPLSVVVETPQQSLVVKILVAPVNPSFHGLLETRALYNAPPMQVSNNVGAAATVGDGMTSQTLAQVNEEDMPIEYLPPPVMSLLEMARIPTMISNNTRYGFEWSSAMNSGDPLYSFPVTLNPDEEPFEGTYIADLASLFSQWNGTLDLDLMFSGTINHQGRLCVAFIPNTQFSNAVTMASAMEATYTIWDIGSNSTLHFPIPYIAQTHWRNVYSTTTATSLTSYIGQISIFVYNPLTGPSNVPQTTEIIAFASGNTDFSLRLPSINAFEYNAPEDEPSTELTQLEAGEVSAEKPEGVWDGASRTVPERSKDTDVSSFYARSRYYASAKLPGSGSAEGEPLAVALPLTCLSKAGNRQTLQAVLDSLFTYIKADVRVLGNVQFVKSNSQSTGGAGVVATGTVAPTSSNWLKGTFINPAGQTAAVLNQSLEAGSMAATLNIPALNAGDVSTQSVYQVAMTNIPPGGNYKTVLTAAIHNLQAAMPTMYSSMGSNTSNQSVYVPYQSPYNVLPCFYDGYSSADKTVYGQLNNNVFGTLLISYSSPDESEMAIYTSYHNAKFFLPRPFPPHKTTTFRSTVAKTTDVVIVQSVRGLSYNGEKKEENVPVEVEEAQHSEEEFDLIDFLDYGWEESRIPQPIYPDEVEEVYFMEEDDMWTEMDATPIYDEDDDLEIDGPLHYNGPCLGKPKIHARFECSVDVIDAKKSEESKIEYNSASTDALCLLMNYDVNTHFIPGNTFVSRYVRGTYTHWAISNAGFDISLIQDGLDAVVGMRPAEAGRIVHVMVNDTCWFHAIEMCNTKFQNYSAFNNCTHFCELITGETLTNTGTWMVAGMMIGAAAAVISAGTLLFNGPEQTHPGSNEEKTSVYHDTRAEHLQMEREIHQSPVNFTPRSFVVPKPILPIHNAGYYRALRAMAKKNHDLIFSKDMSMKQIAKELGKLEYNGPKKGIVETLEEAAASVKDAGISASVFTDKLDGILTPELVKEFKDTITGIKDASLSTQETLKAVQGALKCTTETLATGFKSAMSTIAQTVISFICKIVGWCLIIFSNPCPGVIAGLAMCLAGEVFGNPALSNKIMDTAVSMKEKFLALIEHTAQVPAGTLKPDEKCPPLNEDEIQKAHEEEQVQFADVELLAKSMKISYNNKEEKSSIIKASQDFNTLSTTARNIDWIITKIKDFIEWLLGKFTDYKKQTPDYKLSQKHDDIVTMYRNAIYSGDIQNVDEEAVKKETDAARELFSMAIACKNTTYISMLRETIKLNLDILRKIKNTKFAARAEPVVCLFWGKPGCGKSVACNKLAKLACDERGLNSENHIFSMPPKSEYFDGYTGQFCHVIDDLGNDSTGTDYDCFLQMVSTCPFKPALADLKEKGITYQSEIIYASSNFRDACPPTVRCHKAIERRIFAKCEVILNPKYAIEPSEEDKKYKEPVLDFAHANANCGPCPEPFDEYFMYDTAIMNGDAFKCRVSIAGGATKEMNLYQIQHLVDEEHARRQRQALAADDVFRSAHGHTPKARLQVSKKFTKDDFEIKSIVSGLNLGMGTAAEAADATNPNNPRLHFNAGDDKAVPTSVVNENFKTNQELFEEASVKARFITPEDSAVLDTDPEVLKIAADTKADPELLKTMAAKLDRNSKITMWCTILGALAGLIGLVTWFFSSRKTKANGAYGKIPGMLQTQKVAKAPLTPVGMRYNQMPQIYQKVERNIYSVTAHYHNKKDETLSCLGICDRVYAVNHHLIKNCHSLTIRGFTIPCTAAKGGRVYHNHCASDLYFVTLPVESPAVTDIRRLLLTQGEEPTAAKAILMVRTQDRHLDMMGTDIQVLADTVQVDEDSVPNCFVYNCLATFGHCGGPILATTKKNREFIAGIHIASDSQGMSIGVRITREDVEKYMNAKPTFEDGMTFPVYNGLRLETTTEVKPVFAMAKTALEPSPAYGAFPILKEPAVLRASDKRLNTCLEGAERREQFEQGIFGKLARDTTIPWKNMQVSTDLYIEKLRKLIPKKLQPISQHEAINGIPGLDGLDMNQSPGYPYTTEGITRRALFVQTPDGYVPKERLQEDIDAALNDPSSFYFTSFLKDELRTKEKVASGATRVVEGDSLPRIIAMRMVFGNLFAVFNSNPGFATGSAVGCNPDVHWTGWYHALARKANVYDLDYKNFDGSLPSCAFDMLAFVLSSFVDVEQCIVRQFTDSIKNSYHVWNGKLYNHVGGMPSGCVGTSVFNSILNNIFVQSAFLSINPEYNPDEVLILTYGDDVVYGTDQKLLPRDICEFYKYNTTLTVTPGNKTGDWKDTSDIHSVTFLKRWFVPDPEHPYLCHPVIDPAVYEQSAMWVRGGDFQDTITSLCQLAFHSGPLNYAAWVKAVRAQIQKNKHSCRYSFLPFSFLQSRWLANFNTQ</sequence>
<keyword evidence="24" id="KW-0693">Viral RNA replication</keyword>
<keyword evidence="7" id="KW-0191">Covalent protein-RNA linkage</keyword>
<dbReference type="PRINTS" id="PR00918">
    <property type="entry name" value="CALICVIRUSNS"/>
</dbReference>
<keyword evidence="19" id="KW-0347">Helicase</keyword>
<dbReference type="Gene3D" id="3.30.70.270">
    <property type="match status" value="2"/>
</dbReference>
<keyword evidence="27" id="KW-0472">Membrane</keyword>
<evidence type="ECO:0000256" key="3">
    <source>
        <dbReference type="ARBA" id="ARBA00020107"/>
    </source>
</evidence>
<dbReference type="GO" id="GO:0006508">
    <property type="term" value="P:proteolysis"/>
    <property type="evidence" value="ECO:0007669"/>
    <property type="project" value="UniProtKB-KW"/>
</dbReference>
<dbReference type="GO" id="GO:0004197">
    <property type="term" value="F:cysteine-type endopeptidase activity"/>
    <property type="evidence" value="ECO:0007669"/>
    <property type="project" value="InterPro"/>
</dbReference>
<dbReference type="InterPro" id="IPR043504">
    <property type="entry name" value="Peptidase_S1_PA_chymotrypsin"/>
</dbReference>
<dbReference type="SUPFAM" id="SSF56672">
    <property type="entry name" value="DNA/RNA polymerases"/>
    <property type="match status" value="1"/>
</dbReference>
<dbReference type="Proteomes" id="UP000502853">
    <property type="component" value="Segment"/>
</dbReference>
<dbReference type="GO" id="GO:0039694">
    <property type="term" value="P:viral RNA genome replication"/>
    <property type="evidence" value="ECO:0007669"/>
    <property type="project" value="InterPro"/>
</dbReference>
<keyword evidence="28" id="KW-1035">Host cytoplasm</keyword>
<keyword evidence="26" id="KW-0406">Ion transport</keyword>
<evidence type="ECO:0000256" key="5">
    <source>
        <dbReference type="ARBA" id="ARBA00022484"/>
    </source>
</evidence>
<dbReference type="GO" id="GO:0003723">
    <property type="term" value="F:RNA binding"/>
    <property type="evidence" value="ECO:0007669"/>
    <property type="project" value="InterPro"/>
</dbReference>
<protein>
    <recommendedName>
        <fullName evidence="3">Genome polyprotein</fullName>
    </recommendedName>
</protein>
<dbReference type="GO" id="GO:0005524">
    <property type="term" value="F:ATP binding"/>
    <property type="evidence" value="ECO:0007669"/>
    <property type="project" value="UniProtKB-KW"/>
</dbReference>
<keyword evidence="37" id="KW-1185">Reference proteome</keyword>
<evidence type="ECO:0000256" key="19">
    <source>
        <dbReference type="ARBA" id="ARBA00022806"/>
    </source>
</evidence>
<dbReference type="GO" id="GO:0019062">
    <property type="term" value="P:virion attachment to host cell"/>
    <property type="evidence" value="ECO:0007669"/>
    <property type="project" value="UniProtKB-KW"/>
</dbReference>
<keyword evidence="4" id="KW-0813">Transport</keyword>
<keyword evidence="12" id="KW-0808">Transferase</keyword>
<dbReference type="SUPFAM" id="SSF88633">
    <property type="entry name" value="Positive stranded ssRNA viruses"/>
    <property type="match status" value="3"/>
</dbReference>
<keyword evidence="29" id="KW-0449">Lipoprotein</keyword>
<dbReference type="InterPro" id="IPR004004">
    <property type="entry name" value="Helic/Pol/Pept_Calicivir-typ"/>
</dbReference>
<dbReference type="GO" id="GO:0003724">
    <property type="term" value="F:RNA helicase activity"/>
    <property type="evidence" value="ECO:0007669"/>
    <property type="project" value="InterPro"/>
</dbReference>
<dbReference type="GO" id="GO:0005198">
    <property type="term" value="F:structural molecule activity"/>
    <property type="evidence" value="ECO:0007669"/>
    <property type="project" value="InterPro"/>
</dbReference>
<evidence type="ECO:0000256" key="14">
    <source>
        <dbReference type="ARBA" id="ARBA00022706"/>
    </source>
</evidence>
<reference evidence="36 37" key="1">
    <citation type="journal article" date="2018" name="Nature">
        <title>The evolutionary history of vertebrate RNA viruses.</title>
        <authorList>
            <person name="Shi M."/>
            <person name="Lin X.D."/>
            <person name="Chen X."/>
            <person name="Tian J.H."/>
            <person name="Chen L.J."/>
            <person name="Li K."/>
            <person name="Wang W."/>
            <person name="Eden J.S."/>
            <person name="Shen J.J."/>
            <person name="Liu L."/>
            <person name="Holmes E.C."/>
            <person name="Zhang Y.Z."/>
        </authorList>
    </citation>
    <scope>NUCLEOTIDE SEQUENCE [LARGE SCALE GENOMIC DNA]</scope>
    <source>
        <strain evidence="36 37">WHWGC151314</strain>
    </source>
</reference>
<evidence type="ECO:0000256" key="22">
    <source>
        <dbReference type="ARBA" id="ARBA00022844"/>
    </source>
</evidence>
<evidence type="ECO:0000256" key="6">
    <source>
        <dbReference type="ARBA" id="ARBA00022488"/>
    </source>
</evidence>
<dbReference type="GO" id="GO:0039618">
    <property type="term" value="C:T=pseudo3 icosahedral viral capsid"/>
    <property type="evidence" value="ECO:0007669"/>
    <property type="project" value="UniProtKB-KW"/>
</dbReference>
<dbReference type="InterPro" id="IPR043128">
    <property type="entry name" value="Rev_trsase/Diguanyl_cyclase"/>
</dbReference>
<dbReference type="EMBL" id="MG600108">
    <property type="protein sequence ID" value="AVM87423.1"/>
    <property type="molecule type" value="Genomic_RNA"/>
</dbReference>
<dbReference type="InterPro" id="IPR007094">
    <property type="entry name" value="RNA-dir_pol_PSvirus"/>
</dbReference>
<keyword evidence="20" id="KW-0788">Thiol protease</keyword>
<keyword evidence="11" id="KW-0645">Protease</keyword>
<evidence type="ECO:0000256" key="24">
    <source>
        <dbReference type="ARBA" id="ARBA00022953"/>
    </source>
</evidence>
<organism evidence="36 37">
    <name type="scientific">pemapivirus B1</name>
    <dbReference type="NCBI Taxonomy" id="2870355"/>
    <lineage>
        <taxon>Viruses</taxon>
        <taxon>Riboviria</taxon>
        <taxon>Orthornavirae</taxon>
        <taxon>Pisuviricota</taxon>
        <taxon>Pisoniviricetes</taxon>
        <taxon>Picornavirales</taxon>
        <taxon>Picornaviridae</taxon>
        <taxon>Kodimesavirinae</taxon>
        <taxon>Pemapivirus</taxon>
        <taxon>Pemapivirus brohepotu</taxon>
        <taxon>Pemapivirus B</taxon>
    </lineage>
</organism>
<dbReference type="InterPro" id="IPR014759">
    <property type="entry name" value="Helicase_SF3_ssRNA_vir"/>
</dbReference>
<name>A0A2P1GN48_9PICO</name>
<dbReference type="InterPro" id="IPR059138">
    <property type="entry name" value="Pico_VP1"/>
</dbReference>
<dbReference type="PROSITE" id="PS50507">
    <property type="entry name" value="RDRP_SSRNA_POS"/>
    <property type="match status" value="1"/>
</dbReference>
<evidence type="ECO:0000256" key="32">
    <source>
        <dbReference type="SAM" id="MobiDB-lite"/>
    </source>
</evidence>
<dbReference type="InterPro" id="IPR001676">
    <property type="entry name" value="Picornavirus_capsid"/>
</dbReference>
<dbReference type="InterPro" id="IPR000605">
    <property type="entry name" value="Helicase_SF3_ssDNA/RNA_vir"/>
</dbReference>
<feature type="domain" description="SF3 helicase" evidence="34">
    <location>
        <begin position="1633"/>
        <end position="1798"/>
    </location>
</feature>
<evidence type="ECO:0000256" key="2">
    <source>
        <dbReference type="ARBA" id="ARBA00004328"/>
    </source>
</evidence>
<evidence type="ECO:0000256" key="17">
    <source>
        <dbReference type="ARBA" id="ARBA00022801"/>
    </source>
</evidence>
<keyword evidence="8" id="KW-0597">Phosphoprotein</keyword>
<dbReference type="RefSeq" id="YP_010796385.1">
    <property type="nucleotide sequence ID" value="NC_076005.1"/>
</dbReference>
<evidence type="ECO:0000259" key="35">
    <source>
        <dbReference type="PROSITE" id="PS51874"/>
    </source>
</evidence>
<evidence type="ECO:0000256" key="25">
    <source>
        <dbReference type="ARBA" id="ARBA00023039"/>
    </source>
</evidence>